<protein>
    <submittedName>
        <fullName evidence="4">Glycosyl transferase</fullName>
    </submittedName>
</protein>
<dbReference type="Pfam" id="PF00534">
    <property type="entry name" value="Glycos_transf_1"/>
    <property type="match status" value="1"/>
</dbReference>
<accession>A0A0D6P665</accession>
<dbReference type="Proteomes" id="UP000032680">
    <property type="component" value="Unassembled WGS sequence"/>
</dbReference>
<dbReference type="Gene3D" id="3.40.50.2000">
    <property type="entry name" value="Glycogen Phosphorylase B"/>
    <property type="match status" value="1"/>
</dbReference>
<feature type="domain" description="Glycosyl transferase family 4" evidence="3">
    <location>
        <begin position="26"/>
        <end position="190"/>
    </location>
</feature>
<dbReference type="EMBL" id="BANB01000143">
    <property type="protein sequence ID" value="GAN76688.1"/>
    <property type="molecule type" value="Genomic_DNA"/>
</dbReference>
<dbReference type="PANTHER" id="PTHR12526:SF638">
    <property type="entry name" value="SPORE COAT PROTEIN SA"/>
    <property type="match status" value="1"/>
</dbReference>
<feature type="compositionally biased region" description="Basic residues" evidence="1">
    <location>
        <begin position="437"/>
        <end position="464"/>
    </location>
</feature>
<evidence type="ECO:0000259" key="2">
    <source>
        <dbReference type="Pfam" id="PF00534"/>
    </source>
</evidence>
<organism evidence="4 5">
    <name type="scientific">Acidisphaera rubrifaciens HS-AP3</name>
    <dbReference type="NCBI Taxonomy" id="1231350"/>
    <lineage>
        <taxon>Bacteria</taxon>
        <taxon>Pseudomonadati</taxon>
        <taxon>Pseudomonadota</taxon>
        <taxon>Alphaproteobacteria</taxon>
        <taxon>Acetobacterales</taxon>
        <taxon>Acetobacteraceae</taxon>
        <taxon>Acidisphaera</taxon>
    </lineage>
</organism>
<sequence length="464" mass="51773">MKFLFVHQNFPGQFLHIIRHLIAQRRHEVVFITEPNQNFINGVRKVPYRKPAPPPETTHWTVRELDLSMRRAEVVAATATSLKNLGFTPDIIIGHHGWGELLNLCDVWPDVPILGYFEFFYQTVDSDVGFDPEFPVPPGDFPRIRAKNAVNLLALSLNQAGQTPTVWQHSTYPDWARPKIEILPEGVDLTTCKPNPTIRRRQFRIGDTVIRPEEKLVTYVARDLEPYRGCHIMLRALPRLLAKRKDVRVVMVGGDGTSYGAAPAGTTWKRLFLDQLGDRLDLDRVLFPGRIPYELYLQMLQRSDAHVYLTYPFVASWSLRESLAMGCPVIGSDTVPVQEFIQDGQNGLLTPFFDHDRLADTILTVLEDAPLARRLSAGAVAWAERNLGMPAYLAAYEGLIARTVGTGDLGHTAASPAPQPFDARAPAPTSSGDRPPARKAARHASKGHGTKRAKPAVRPGGRRA</sequence>
<evidence type="ECO:0000313" key="4">
    <source>
        <dbReference type="EMBL" id="GAN76688.1"/>
    </source>
</evidence>
<evidence type="ECO:0000259" key="3">
    <source>
        <dbReference type="Pfam" id="PF12000"/>
    </source>
</evidence>
<dbReference type="Pfam" id="PF12000">
    <property type="entry name" value="Glyco_trans_4_3"/>
    <property type="match status" value="1"/>
</dbReference>
<comment type="caution">
    <text evidence="4">The sequence shown here is derived from an EMBL/GenBank/DDBJ whole genome shotgun (WGS) entry which is preliminary data.</text>
</comment>
<dbReference type="AlphaFoldDB" id="A0A0D6P665"/>
<keyword evidence="5" id="KW-1185">Reference proteome</keyword>
<feature type="region of interest" description="Disordered" evidence="1">
    <location>
        <begin position="410"/>
        <end position="464"/>
    </location>
</feature>
<dbReference type="SUPFAM" id="SSF53756">
    <property type="entry name" value="UDP-Glycosyltransferase/glycogen phosphorylase"/>
    <property type="match status" value="1"/>
</dbReference>
<evidence type="ECO:0000256" key="1">
    <source>
        <dbReference type="SAM" id="MobiDB-lite"/>
    </source>
</evidence>
<dbReference type="OrthoDB" id="9793726at2"/>
<reference evidence="4 5" key="1">
    <citation type="submission" date="2012-11" db="EMBL/GenBank/DDBJ databases">
        <title>Whole genome sequence of Acidisphaera rubrifaciens HS-AP3.</title>
        <authorList>
            <person name="Azuma Y."/>
            <person name="Higashiura N."/>
            <person name="Hirakawa H."/>
            <person name="Matsushita K."/>
        </authorList>
    </citation>
    <scope>NUCLEOTIDE SEQUENCE [LARGE SCALE GENOMIC DNA]</scope>
    <source>
        <strain evidence="4 5">HS-AP3</strain>
    </source>
</reference>
<dbReference type="PANTHER" id="PTHR12526">
    <property type="entry name" value="GLYCOSYLTRANSFERASE"/>
    <property type="match status" value="1"/>
</dbReference>
<dbReference type="InterPro" id="IPR022623">
    <property type="entry name" value="Glyco_trans_4"/>
</dbReference>
<evidence type="ECO:0000313" key="5">
    <source>
        <dbReference type="Proteomes" id="UP000032680"/>
    </source>
</evidence>
<proteinExistence type="predicted"/>
<gene>
    <name evidence="4" type="ORF">Asru_0143_12</name>
</gene>
<keyword evidence="4" id="KW-0808">Transferase</keyword>
<dbReference type="CDD" id="cd03818">
    <property type="entry name" value="GT4_ExpC-like"/>
    <property type="match status" value="1"/>
</dbReference>
<dbReference type="InterPro" id="IPR001296">
    <property type="entry name" value="Glyco_trans_1"/>
</dbReference>
<dbReference type="GO" id="GO:0016757">
    <property type="term" value="F:glycosyltransferase activity"/>
    <property type="evidence" value="ECO:0007669"/>
    <property type="project" value="InterPro"/>
</dbReference>
<dbReference type="RefSeq" id="WP_048860552.1">
    <property type="nucleotide sequence ID" value="NZ_BANB01000143.1"/>
</dbReference>
<name>A0A0D6P665_9PROT</name>
<feature type="domain" description="Glycosyl transferase family 1" evidence="2">
    <location>
        <begin position="209"/>
        <end position="379"/>
    </location>
</feature>